<reference evidence="3" key="1">
    <citation type="journal article" date="2019" name="bioRxiv">
        <title>Long live the king: chromosome-level assembly of the lion (Panthera leo) using linked-read, Hi-C, and long read data.</title>
        <authorList>
            <person name="Armstrong E.E."/>
            <person name="Taylor R.W."/>
            <person name="Miller D.E."/>
            <person name="Kaelin C."/>
            <person name="Barsh G."/>
            <person name="Hadly E.A."/>
            <person name="Petrov D."/>
        </authorList>
    </citation>
    <scope>NUCLEOTIDE SEQUENCE [LARGE SCALE GENOMIC DNA]</scope>
</reference>
<sequence length="69" mass="8296">MVDYSVWDHIEVSDHEDKTHPKIDTASLFHWRHQARVERMEQFSRLFPVVDFKLWSEGVHGMISILVYL</sequence>
<comment type="subcellular location">
    <subcellularLocation>
        <location evidence="1">Cytoplasm</location>
    </subcellularLocation>
</comment>
<dbReference type="Pfam" id="PF03234">
    <property type="entry name" value="CDC37_N"/>
    <property type="match status" value="1"/>
</dbReference>
<evidence type="ECO:0000259" key="2">
    <source>
        <dbReference type="SMART" id="SM01071"/>
    </source>
</evidence>
<proteinExistence type="inferred from homology"/>
<dbReference type="GO" id="GO:0005737">
    <property type="term" value="C:cytoplasm"/>
    <property type="evidence" value="ECO:0007669"/>
    <property type="project" value="UniProtKB-SubCell"/>
</dbReference>
<keyword evidence="1" id="KW-0143">Chaperone</keyword>
<evidence type="ECO:0000313" key="3">
    <source>
        <dbReference type="Ensembl" id="ENSPLOP00000016289.1"/>
    </source>
</evidence>
<dbReference type="GO" id="GO:0019901">
    <property type="term" value="F:protein kinase binding"/>
    <property type="evidence" value="ECO:0007669"/>
    <property type="project" value="UniProtKB-UniRule"/>
</dbReference>
<dbReference type="GO" id="GO:0006457">
    <property type="term" value="P:protein folding"/>
    <property type="evidence" value="ECO:0007669"/>
    <property type="project" value="UniProtKB-UniRule"/>
</dbReference>
<dbReference type="GO" id="GO:0051087">
    <property type="term" value="F:protein-folding chaperone binding"/>
    <property type="evidence" value="ECO:0007669"/>
    <property type="project" value="UniProtKB-UniRule"/>
</dbReference>
<comment type="similarity">
    <text evidence="1">Belongs to the CDC37 family.</text>
</comment>
<dbReference type="GO" id="GO:0050821">
    <property type="term" value="P:protein stabilization"/>
    <property type="evidence" value="ECO:0007669"/>
    <property type="project" value="UniProtKB-UniRule"/>
</dbReference>
<dbReference type="InterPro" id="IPR004918">
    <property type="entry name" value="Cdc37"/>
</dbReference>
<feature type="domain" description="Cdc37 N-terminal" evidence="2">
    <location>
        <begin position="1"/>
        <end position="65"/>
    </location>
</feature>
<evidence type="ECO:0000313" key="4">
    <source>
        <dbReference type="Proteomes" id="UP000694399"/>
    </source>
</evidence>
<dbReference type="AlphaFoldDB" id="A0A8C8X9S5"/>
<name>A0A8C8X9S5_PANLE</name>
<evidence type="ECO:0000256" key="1">
    <source>
        <dbReference type="RuleBase" id="RU369110"/>
    </source>
</evidence>
<keyword evidence="1" id="KW-0963">Cytoplasm</keyword>
<dbReference type="SMART" id="SM01071">
    <property type="entry name" value="CDC37_N"/>
    <property type="match status" value="1"/>
</dbReference>
<dbReference type="GO" id="GO:0031072">
    <property type="term" value="F:heat shock protein binding"/>
    <property type="evidence" value="ECO:0007669"/>
    <property type="project" value="UniProtKB-UniRule"/>
</dbReference>
<reference evidence="3" key="2">
    <citation type="submission" date="2025-08" db="UniProtKB">
        <authorList>
            <consortium name="Ensembl"/>
        </authorList>
    </citation>
    <scope>IDENTIFICATION</scope>
</reference>
<dbReference type="PANTHER" id="PTHR12800:SF3">
    <property type="entry name" value="HSP90 CO-CHAPERONE CDC37"/>
    <property type="match status" value="1"/>
</dbReference>
<comment type="function">
    <text evidence="1">Co-chaperone that binds to numerous kinases and promotes their interaction with the Hsp90 complex, resulting in stabilization and promotion of their activity.</text>
</comment>
<comment type="subunit">
    <text evidence="1">Forms a complex composed of chaperones HSP90 and HSP70, co-chaperones STIP1/HOP, CDC37, PPP5C, PTGES3/p23, TSC1 and client protein TSC2. Forms a complex composed of chaperones HSP90 and HSP70, co-chaperones CDC37, PPP5C, TSC1 and client protein TSC2, CDK4, AKT, RAF1 and NR3C1; this complex does not contain co-chaperones STIP1/HOP and PTGES3/p23. Forms a complex with Hsp90/HSP90AB1 and CDK6. Interacts with HSP90AA1. Interacts with AR, CDK4, CDK6 and EIF2AK1. Interacts with RB1. Interacts with KSR1. Interacts with FLCN, FNIP1 and FNIP2.</text>
</comment>
<dbReference type="InterPro" id="IPR013855">
    <property type="entry name" value="Cdc37_N_dom"/>
</dbReference>
<accession>A0A8C8X9S5</accession>
<keyword evidence="4" id="KW-1185">Reference proteome</keyword>
<dbReference type="Proteomes" id="UP000694399">
    <property type="component" value="Chromosome D1"/>
</dbReference>
<organism evidence="3 4">
    <name type="scientific">Panthera leo</name>
    <name type="common">Lion</name>
    <dbReference type="NCBI Taxonomy" id="9689"/>
    <lineage>
        <taxon>Eukaryota</taxon>
        <taxon>Metazoa</taxon>
        <taxon>Chordata</taxon>
        <taxon>Craniata</taxon>
        <taxon>Vertebrata</taxon>
        <taxon>Euteleostomi</taxon>
        <taxon>Mammalia</taxon>
        <taxon>Eutheria</taxon>
        <taxon>Laurasiatheria</taxon>
        <taxon>Carnivora</taxon>
        <taxon>Feliformia</taxon>
        <taxon>Felidae</taxon>
        <taxon>Pantherinae</taxon>
        <taxon>Panthera</taxon>
    </lineage>
</organism>
<protein>
    <recommendedName>
        <fullName evidence="1">Hsp90 co-chaperone Cdc37</fullName>
    </recommendedName>
    <alternativeName>
        <fullName evidence="1">Hsp90 chaperone protein kinase-targeting subunit</fullName>
    </alternativeName>
    <component>
        <recommendedName>
            <fullName evidence="1">Hsp90 co-chaperone Cdc37, N-terminally processed</fullName>
        </recommendedName>
    </component>
</protein>
<reference evidence="3" key="3">
    <citation type="submission" date="2025-09" db="UniProtKB">
        <authorList>
            <consortium name="Ensembl"/>
        </authorList>
    </citation>
    <scope>IDENTIFICATION</scope>
</reference>
<dbReference type="GO" id="GO:0051082">
    <property type="term" value="F:unfolded protein binding"/>
    <property type="evidence" value="ECO:0007669"/>
    <property type="project" value="UniProtKB-UniRule"/>
</dbReference>
<dbReference type="Ensembl" id="ENSPLOT00000018031.1">
    <property type="protein sequence ID" value="ENSPLOP00000016289.1"/>
    <property type="gene ID" value="ENSPLOG00000011919.1"/>
</dbReference>
<dbReference type="PANTHER" id="PTHR12800">
    <property type="entry name" value="CDC37-RELATED"/>
    <property type="match status" value="1"/>
</dbReference>
<dbReference type="GeneTree" id="ENSGT00940000170960"/>